<dbReference type="PANTHER" id="PTHR24421:SF63">
    <property type="entry name" value="SENSOR HISTIDINE KINASE DESK"/>
    <property type="match status" value="1"/>
</dbReference>
<evidence type="ECO:0000256" key="2">
    <source>
        <dbReference type="ARBA" id="ARBA00022777"/>
    </source>
</evidence>
<keyword evidence="7" id="KW-1185">Reference proteome</keyword>
<dbReference type="Proteomes" id="UP000239494">
    <property type="component" value="Unassembled WGS sequence"/>
</dbReference>
<dbReference type="GO" id="GO:0000155">
    <property type="term" value="F:phosphorelay sensor kinase activity"/>
    <property type="evidence" value="ECO:0007669"/>
    <property type="project" value="InterPro"/>
</dbReference>
<feature type="transmembrane region" description="Helical" evidence="4">
    <location>
        <begin position="145"/>
        <end position="166"/>
    </location>
</feature>
<protein>
    <submittedName>
        <fullName evidence="6">Two-component system sensor histidine kinase DesK</fullName>
    </submittedName>
</protein>
<feature type="transmembrane region" description="Helical" evidence="4">
    <location>
        <begin position="115"/>
        <end position="133"/>
    </location>
</feature>
<dbReference type="Gene3D" id="1.20.5.1930">
    <property type="match status" value="1"/>
</dbReference>
<dbReference type="GO" id="GO:0046983">
    <property type="term" value="F:protein dimerization activity"/>
    <property type="evidence" value="ECO:0007669"/>
    <property type="project" value="InterPro"/>
</dbReference>
<dbReference type="Pfam" id="PF07730">
    <property type="entry name" value="HisKA_3"/>
    <property type="match status" value="1"/>
</dbReference>
<dbReference type="InterPro" id="IPR036890">
    <property type="entry name" value="HATPase_C_sf"/>
</dbReference>
<reference evidence="6 7" key="1">
    <citation type="submission" date="2018-03" db="EMBL/GenBank/DDBJ databases">
        <title>Genomic Encyclopedia of Archaeal and Bacterial Type Strains, Phase II (KMG-II): from individual species to whole genera.</title>
        <authorList>
            <person name="Goeker M."/>
        </authorList>
    </citation>
    <scope>NUCLEOTIDE SEQUENCE [LARGE SCALE GENOMIC DNA]</scope>
    <source>
        <strain evidence="6 7">DSM 44720</strain>
    </source>
</reference>
<evidence type="ECO:0000256" key="4">
    <source>
        <dbReference type="SAM" id="Phobius"/>
    </source>
</evidence>
<evidence type="ECO:0000256" key="3">
    <source>
        <dbReference type="ARBA" id="ARBA00023012"/>
    </source>
</evidence>
<evidence type="ECO:0000313" key="6">
    <source>
        <dbReference type="EMBL" id="PRY36082.1"/>
    </source>
</evidence>
<dbReference type="InterPro" id="IPR011712">
    <property type="entry name" value="Sig_transdc_His_kin_sub3_dim/P"/>
</dbReference>
<organism evidence="6 7">
    <name type="scientific">Umezawaea tangerina</name>
    <dbReference type="NCBI Taxonomy" id="84725"/>
    <lineage>
        <taxon>Bacteria</taxon>
        <taxon>Bacillati</taxon>
        <taxon>Actinomycetota</taxon>
        <taxon>Actinomycetes</taxon>
        <taxon>Pseudonocardiales</taxon>
        <taxon>Pseudonocardiaceae</taxon>
        <taxon>Umezawaea</taxon>
    </lineage>
</organism>
<keyword evidence="4" id="KW-1133">Transmembrane helix</keyword>
<sequence length="371" mass="39175">MHRLRQYTWASLGMGPVMVLCAGVVDLGLVRHGLLTTVGLALALVVVFAQHTRYLRLVVRGTGPDGRWPEHLATFAVALASWGVVSASASGSGLWCLVPAAVIGHVVLLTPRPTRWYVVVVGTAATIAVAAACRGDFGLPGLLMTLIPVLTLVFTDVLSLWFWLLVQDLDRAHDTARALAVAEERLRFAADLHDIQGHHLQVIALKGELTERLIGRDDETARKHAGEIADLARTALEETRGVVQGYRRASLGTEITNAVGILAAAGITTSVEGDAGDVPAPLQPLFGALVREGTTNVLRHSSAQRCTVAISVREREVHVRLHNDGGAGRSTAEPGAGLAGLRERFAAVGGRVEAGATPDGFELAGRAGVGR</sequence>
<feature type="domain" description="Signal transduction histidine kinase subgroup 3 dimerisation and phosphoacceptor" evidence="5">
    <location>
        <begin position="184"/>
        <end position="250"/>
    </location>
</feature>
<gene>
    <name evidence="6" type="ORF">CLV43_1124</name>
</gene>
<dbReference type="AlphaFoldDB" id="A0A2T0SRN6"/>
<evidence type="ECO:0000313" key="7">
    <source>
        <dbReference type="Proteomes" id="UP000239494"/>
    </source>
</evidence>
<feature type="transmembrane region" description="Helical" evidence="4">
    <location>
        <begin position="72"/>
        <end position="95"/>
    </location>
</feature>
<comment type="caution">
    <text evidence="6">The sequence shown here is derived from an EMBL/GenBank/DDBJ whole genome shotgun (WGS) entry which is preliminary data.</text>
</comment>
<evidence type="ECO:0000256" key="1">
    <source>
        <dbReference type="ARBA" id="ARBA00022679"/>
    </source>
</evidence>
<proteinExistence type="predicted"/>
<dbReference type="EMBL" id="PVTF01000012">
    <property type="protein sequence ID" value="PRY36082.1"/>
    <property type="molecule type" value="Genomic_DNA"/>
</dbReference>
<dbReference type="PANTHER" id="PTHR24421">
    <property type="entry name" value="NITRATE/NITRITE SENSOR PROTEIN NARX-RELATED"/>
    <property type="match status" value="1"/>
</dbReference>
<dbReference type="CDD" id="cd16917">
    <property type="entry name" value="HATPase_UhpB-NarQ-NarX-like"/>
    <property type="match status" value="1"/>
</dbReference>
<name>A0A2T0SRN6_9PSEU</name>
<keyword evidence="2 6" id="KW-0418">Kinase</keyword>
<dbReference type="Gene3D" id="3.30.565.10">
    <property type="entry name" value="Histidine kinase-like ATPase, C-terminal domain"/>
    <property type="match status" value="1"/>
</dbReference>
<keyword evidence="1" id="KW-0808">Transferase</keyword>
<dbReference type="GO" id="GO:0016020">
    <property type="term" value="C:membrane"/>
    <property type="evidence" value="ECO:0007669"/>
    <property type="project" value="InterPro"/>
</dbReference>
<keyword evidence="4" id="KW-0812">Transmembrane</keyword>
<keyword evidence="4" id="KW-0472">Membrane</keyword>
<feature type="transmembrane region" description="Helical" evidence="4">
    <location>
        <begin position="31"/>
        <end position="51"/>
    </location>
</feature>
<accession>A0A2T0SRN6</accession>
<evidence type="ECO:0000259" key="5">
    <source>
        <dbReference type="Pfam" id="PF07730"/>
    </source>
</evidence>
<keyword evidence="3" id="KW-0902">Two-component regulatory system</keyword>
<dbReference type="InterPro" id="IPR050482">
    <property type="entry name" value="Sensor_HK_TwoCompSys"/>
</dbReference>
<feature type="transmembrane region" description="Helical" evidence="4">
    <location>
        <begin position="7"/>
        <end position="25"/>
    </location>
</feature>